<evidence type="ECO:0000313" key="1">
    <source>
        <dbReference type="EMBL" id="KAF9066238.1"/>
    </source>
</evidence>
<reference evidence="1" key="1">
    <citation type="submission" date="2020-11" db="EMBL/GenBank/DDBJ databases">
        <authorList>
            <consortium name="DOE Joint Genome Institute"/>
            <person name="Ahrendt S."/>
            <person name="Riley R."/>
            <person name="Andreopoulos W."/>
            <person name="Labutti K."/>
            <person name="Pangilinan J."/>
            <person name="Ruiz-Duenas F.J."/>
            <person name="Barrasa J.M."/>
            <person name="Sanchez-Garcia M."/>
            <person name="Camarero S."/>
            <person name="Miyauchi S."/>
            <person name="Serrano A."/>
            <person name="Linde D."/>
            <person name="Babiker R."/>
            <person name="Drula E."/>
            <person name="Ayuso-Fernandez I."/>
            <person name="Pacheco R."/>
            <person name="Padilla G."/>
            <person name="Ferreira P."/>
            <person name="Barriuso J."/>
            <person name="Kellner H."/>
            <person name="Castanera R."/>
            <person name="Alfaro M."/>
            <person name="Ramirez L."/>
            <person name="Pisabarro A.G."/>
            <person name="Kuo A."/>
            <person name="Tritt A."/>
            <person name="Lipzen A."/>
            <person name="He G."/>
            <person name="Yan M."/>
            <person name="Ng V."/>
            <person name="Cullen D."/>
            <person name="Martin F."/>
            <person name="Rosso M.-N."/>
            <person name="Henrissat B."/>
            <person name="Hibbett D."/>
            <person name="Martinez A.T."/>
            <person name="Grigoriev I.V."/>
        </authorList>
    </citation>
    <scope>NUCLEOTIDE SEQUENCE</scope>
    <source>
        <strain evidence="1">AH 40177</strain>
    </source>
</reference>
<dbReference type="EMBL" id="JADNRY010000090">
    <property type="protein sequence ID" value="KAF9066238.1"/>
    <property type="molecule type" value="Genomic_DNA"/>
</dbReference>
<name>A0A9P5PMV1_9AGAR</name>
<gene>
    <name evidence="1" type="ORF">BDP27DRAFT_1365775</name>
</gene>
<dbReference type="Proteomes" id="UP000772434">
    <property type="component" value="Unassembled WGS sequence"/>
</dbReference>
<keyword evidence="2" id="KW-1185">Reference proteome</keyword>
<protein>
    <submittedName>
        <fullName evidence="1">Uncharacterized protein</fullName>
    </submittedName>
</protein>
<proteinExistence type="predicted"/>
<comment type="caution">
    <text evidence="1">The sequence shown here is derived from an EMBL/GenBank/DDBJ whole genome shotgun (WGS) entry which is preliminary data.</text>
</comment>
<accession>A0A9P5PMV1</accession>
<sequence>MYIVHILSCYVRFSPVKILAAPSGGDKFPVSKIPGRLQNERNNNYVWYTLPVQIGGQVVPHGQLNNTVPCNIPDKEFWGDIRSRSILIALITPCSWRKGAAAEVVEYSRMNAQIAS</sequence>
<evidence type="ECO:0000313" key="2">
    <source>
        <dbReference type="Proteomes" id="UP000772434"/>
    </source>
</evidence>
<organism evidence="1 2">
    <name type="scientific">Rhodocollybia butyracea</name>
    <dbReference type="NCBI Taxonomy" id="206335"/>
    <lineage>
        <taxon>Eukaryota</taxon>
        <taxon>Fungi</taxon>
        <taxon>Dikarya</taxon>
        <taxon>Basidiomycota</taxon>
        <taxon>Agaricomycotina</taxon>
        <taxon>Agaricomycetes</taxon>
        <taxon>Agaricomycetidae</taxon>
        <taxon>Agaricales</taxon>
        <taxon>Marasmiineae</taxon>
        <taxon>Omphalotaceae</taxon>
        <taxon>Rhodocollybia</taxon>
    </lineage>
</organism>
<dbReference type="AlphaFoldDB" id="A0A9P5PMV1"/>